<reference evidence="2" key="1">
    <citation type="submission" date="2020-05" db="EMBL/GenBank/DDBJ databases">
        <title>Chitinophaga laudate sp. nov., isolated from a tropical peat swamp.</title>
        <authorList>
            <person name="Goh C.B.S."/>
            <person name="Lee M.S."/>
            <person name="Parimannan S."/>
            <person name="Pasbakhsh P."/>
            <person name="Yule C.M."/>
            <person name="Rajandas H."/>
            <person name="Loke S."/>
            <person name="Croft L."/>
            <person name="Tan J.B.L."/>
        </authorList>
    </citation>
    <scope>NUCLEOTIDE SEQUENCE</scope>
    <source>
        <strain evidence="2">Mgbs1</strain>
    </source>
</reference>
<dbReference type="OrthoDB" id="6902891at2"/>
<dbReference type="SUPFAM" id="SSF54637">
    <property type="entry name" value="Thioesterase/thiol ester dehydrase-isomerase"/>
    <property type="match status" value="1"/>
</dbReference>
<dbReference type="Gene3D" id="3.10.129.10">
    <property type="entry name" value="Hotdog Thioesterase"/>
    <property type="match status" value="1"/>
</dbReference>
<proteinExistence type="predicted"/>
<dbReference type="InterPro" id="IPR054485">
    <property type="entry name" value="FlK-like_dom"/>
</dbReference>
<dbReference type="Proteomes" id="UP000281028">
    <property type="component" value="Unassembled WGS sequence"/>
</dbReference>
<name>A0A3S1BHF8_9BACT</name>
<organism evidence="2 3">
    <name type="scientific">Chitinophaga solisilvae</name>
    <dbReference type="NCBI Taxonomy" id="1233460"/>
    <lineage>
        <taxon>Bacteria</taxon>
        <taxon>Pseudomonadati</taxon>
        <taxon>Bacteroidota</taxon>
        <taxon>Chitinophagia</taxon>
        <taxon>Chitinophagales</taxon>
        <taxon>Chitinophagaceae</taxon>
        <taxon>Chitinophaga</taxon>
    </lineage>
</organism>
<dbReference type="AlphaFoldDB" id="A0A3S1BHF8"/>
<sequence>MRSIFQPGDVKTFGRIVRTEDCAAFDSGQVHPVYATFALARDAEWCCRLFVLEMKEEGEEGIGTQLSVDHVSPALQGSEVVFTATITALQGNEIICRYEARCNNRLIATGTQSQKILKKEKLERLFSSL</sequence>
<dbReference type="InterPro" id="IPR029069">
    <property type="entry name" value="HotDog_dom_sf"/>
</dbReference>
<evidence type="ECO:0000313" key="3">
    <source>
        <dbReference type="Proteomes" id="UP000281028"/>
    </source>
</evidence>
<evidence type="ECO:0000259" key="1">
    <source>
        <dbReference type="Pfam" id="PF22636"/>
    </source>
</evidence>
<feature type="domain" description="Fluoroacetyl-CoA-specific thioesterase-like" evidence="1">
    <location>
        <begin position="17"/>
        <end position="120"/>
    </location>
</feature>
<gene>
    <name evidence="2" type="ORF">ECE50_015180</name>
</gene>
<dbReference type="InterPro" id="IPR025540">
    <property type="entry name" value="FlK"/>
</dbReference>
<dbReference type="EMBL" id="RIAR02000001">
    <property type="protein sequence ID" value="NSL88184.1"/>
    <property type="molecule type" value="Genomic_DNA"/>
</dbReference>
<comment type="caution">
    <text evidence="2">The sequence shown here is derived from an EMBL/GenBank/DDBJ whole genome shotgun (WGS) entry which is preliminary data.</text>
</comment>
<evidence type="ECO:0000313" key="2">
    <source>
        <dbReference type="EMBL" id="NSL88184.1"/>
    </source>
</evidence>
<dbReference type="Pfam" id="PF22636">
    <property type="entry name" value="FlK"/>
    <property type="match status" value="1"/>
</dbReference>
<dbReference type="PANTHER" id="PTHR36934:SF1">
    <property type="entry name" value="THIOESTERASE DOMAIN-CONTAINING PROTEIN"/>
    <property type="match status" value="1"/>
</dbReference>
<dbReference type="PANTHER" id="PTHR36934">
    <property type="entry name" value="BLR0278 PROTEIN"/>
    <property type="match status" value="1"/>
</dbReference>
<protein>
    <recommendedName>
        <fullName evidence="1">Fluoroacetyl-CoA-specific thioesterase-like domain-containing protein</fullName>
    </recommendedName>
</protein>
<dbReference type="RefSeq" id="WP_127042983.1">
    <property type="nucleotide sequence ID" value="NZ_JAABOK010000002.1"/>
</dbReference>
<accession>A0A3S1BHF8</accession>
<keyword evidence="3" id="KW-1185">Reference proteome</keyword>